<dbReference type="GO" id="GO:0005634">
    <property type="term" value="C:nucleus"/>
    <property type="evidence" value="ECO:0007669"/>
    <property type="project" value="TreeGrafter"/>
</dbReference>
<evidence type="ECO:0000313" key="1">
    <source>
        <dbReference type="EMBL" id="GFH12461.1"/>
    </source>
</evidence>
<feature type="non-terminal residue" evidence="1">
    <location>
        <position position="88"/>
    </location>
</feature>
<sequence length="88" mass="9346">MKTRGWRLAESYKWVKDKRPSVNITPAESTRLMEWEMSLHGSCSTPQGLSALIAGYSSTFSNPVILGQESSAAQAAQAGEAPVFGGAG</sequence>
<protein>
    <submittedName>
        <fullName evidence="1">Uncharacterized protein</fullName>
    </submittedName>
</protein>
<feature type="non-terminal residue" evidence="1">
    <location>
        <position position="1"/>
    </location>
</feature>
<dbReference type="GO" id="GO:0009734">
    <property type="term" value="P:auxin-activated signaling pathway"/>
    <property type="evidence" value="ECO:0007669"/>
    <property type="project" value="InterPro"/>
</dbReference>
<dbReference type="Proteomes" id="UP000485058">
    <property type="component" value="Unassembled WGS sequence"/>
</dbReference>
<dbReference type="EMBL" id="BLLF01000505">
    <property type="protein sequence ID" value="GFH12461.1"/>
    <property type="molecule type" value="Genomic_DNA"/>
</dbReference>
<dbReference type="GO" id="GO:0009738">
    <property type="term" value="P:abscisic acid-activated signaling pathway"/>
    <property type="evidence" value="ECO:0007669"/>
    <property type="project" value="InterPro"/>
</dbReference>
<reference evidence="1 2" key="1">
    <citation type="submission" date="2020-02" db="EMBL/GenBank/DDBJ databases">
        <title>Draft genome sequence of Haematococcus lacustris strain NIES-144.</title>
        <authorList>
            <person name="Morimoto D."/>
            <person name="Nakagawa S."/>
            <person name="Yoshida T."/>
            <person name="Sawayama S."/>
        </authorList>
    </citation>
    <scope>NUCLEOTIDE SEQUENCE [LARGE SCALE GENOMIC DNA]</scope>
    <source>
        <strain evidence="1 2">NIES-144</strain>
    </source>
</reference>
<gene>
    <name evidence="1" type="ORF">HaLaN_08158</name>
</gene>
<dbReference type="PANTHER" id="PTHR47244">
    <property type="entry name" value="PROTEIN-TYROSINE-PHOSPHATASE IBR5"/>
    <property type="match status" value="1"/>
</dbReference>
<dbReference type="AlphaFoldDB" id="A0A699YSB4"/>
<organism evidence="1 2">
    <name type="scientific">Haematococcus lacustris</name>
    <name type="common">Green alga</name>
    <name type="synonym">Haematococcus pluvialis</name>
    <dbReference type="NCBI Taxonomy" id="44745"/>
    <lineage>
        <taxon>Eukaryota</taxon>
        <taxon>Viridiplantae</taxon>
        <taxon>Chlorophyta</taxon>
        <taxon>core chlorophytes</taxon>
        <taxon>Chlorophyceae</taxon>
        <taxon>CS clade</taxon>
        <taxon>Chlamydomonadales</taxon>
        <taxon>Haematococcaceae</taxon>
        <taxon>Haematococcus</taxon>
    </lineage>
</organism>
<name>A0A699YSB4_HAELA</name>
<evidence type="ECO:0000313" key="2">
    <source>
        <dbReference type="Proteomes" id="UP000485058"/>
    </source>
</evidence>
<dbReference type="PANTHER" id="PTHR47244:SF1">
    <property type="entry name" value="PROTEIN-TYROSINE-PHOSPHATASE IBR5"/>
    <property type="match status" value="1"/>
</dbReference>
<accession>A0A699YSB4</accession>
<dbReference type="InterPro" id="IPR044212">
    <property type="entry name" value="IBR5-like"/>
</dbReference>
<keyword evidence="2" id="KW-1185">Reference proteome</keyword>
<proteinExistence type="predicted"/>
<dbReference type="GO" id="GO:0033549">
    <property type="term" value="F:MAP kinase phosphatase activity"/>
    <property type="evidence" value="ECO:0007669"/>
    <property type="project" value="InterPro"/>
</dbReference>
<comment type="caution">
    <text evidence="1">The sequence shown here is derived from an EMBL/GenBank/DDBJ whole genome shotgun (WGS) entry which is preliminary data.</text>
</comment>